<accession>A0A974CUL1</accession>
<dbReference type="EMBL" id="CM004474">
    <property type="protein sequence ID" value="OCT80084.1"/>
    <property type="molecule type" value="Genomic_DNA"/>
</dbReference>
<dbReference type="Proteomes" id="UP000694892">
    <property type="component" value="Chromosome 5L"/>
</dbReference>
<protein>
    <submittedName>
        <fullName evidence="1">Uncharacterized protein</fullName>
    </submittedName>
</protein>
<organism evidence="1 2">
    <name type="scientific">Xenopus laevis</name>
    <name type="common">African clawed frog</name>
    <dbReference type="NCBI Taxonomy" id="8355"/>
    <lineage>
        <taxon>Eukaryota</taxon>
        <taxon>Metazoa</taxon>
        <taxon>Chordata</taxon>
        <taxon>Craniata</taxon>
        <taxon>Vertebrata</taxon>
        <taxon>Euteleostomi</taxon>
        <taxon>Amphibia</taxon>
        <taxon>Batrachia</taxon>
        <taxon>Anura</taxon>
        <taxon>Pipoidea</taxon>
        <taxon>Pipidae</taxon>
        <taxon>Xenopodinae</taxon>
        <taxon>Xenopus</taxon>
        <taxon>Xenopus</taxon>
    </lineage>
</organism>
<name>A0A974CUL1_XENLA</name>
<feature type="non-terminal residue" evidence="1">
    <location>
        <position position="1"/>
    </location>
</feature>
<sequence>VCVDPCEEVKNGLLAHAETEENTFLVGKWQHLALTYKEQSENKKKTSSQIVLWVSGQ</sequence>
<reference evidence="2" key="1">
    <citation type="journal article" date="2016" name="Nature">
        <title>Genome evolution in the allotetraploid frog Xenopus laevis.</title>
        <authorList>
            <person name="Session A.M."/>
            <person name="Uno Y."/>
            <person name="Kwon T."/>
            <person name="Chapman J.A."/>
            <person name="Toyoda A."/>
            <person name="Takahashi S."/>
            <person name="Fukui A."/>
            <person name="Hikosaka A."/>
            <person name="Suzuki A."/>
            <person name="Kondo M."/>
            <person name="van Heeringen S.J."/>
            <person name="Quigley I."/>
            <person name="Heinz S."/>
            <person name="Ogino H."/>
            <person name="Ochi H."/>
            <person name="Hellsten U."/>
            <person name="Lyons J.B."/>
            <person name="Simakov O."/>
            <person name="Putnam N."/>
            <person name="Stites J."/>
            <person name="Kuroki Y."/>
            <person name="Tanaka T."/>
            <person name="Michiue T."/>
            <person name="Watanabe M."/>
            <person name="Bogdanovic O."/>
            <person name="Lister R."/>
            <person name="Georgiou G."/>
            <person name="Paranjpe S.S."/>
            <person name="van Kruijsbergen I."/>
            <person name="Shu S."/>
            <person name="Carlson J."/>
            <person name="Kinoshita T."/>
            <person name="Ohta Y."/>
            <person name="Mawaribuchi S."/>
            <person name="Jenkins J."/>
            <person name="Grimwood J."/>
            <person name="Schmutz J."/>
            <person name="Mitros T."/>
            <person name="Mozaffari S.V."/>
            <person name="Suzuki Y."/>
            <person name="Haramoto Y."/>
            <person name="Yamamoto T.S."/>
            <person name="Takagi C."/>
            <person name="Heald R."/>
            <person name="Miller K."/>
            <person name="Haudenschild C."/>
            <person name="Kitzman J."/>
            <person name="Nakayama T."/>
            <person name="Izutsu Y."/>
            <person name="Robert J."/>
            <person name="Fortriede J."/>
            <person name="Burns K."/>
            <person name="Lotay V."/>
            <person name="Karimi K."/>
            <person name="Yasuoka Y."/>
            <person name="Dichmann D.S."/>
            <person name="Flajnik M.F."/>
            <person name="Houston D.W."/>
            <person name="Shendure J."/>
            <person name="DuPasquier L."/>
            <person name="Vize P.D."/>
            <person name="Zorn A.M."/>
            <person name="Ito M."/>
            <person name="Marcotte E.M."/>
            <person name="Wallingford J.B."/>
            <person name="Ito Y."/>
            <person name="Asashima M."/>
            <person name="Ueno N."/>
            <person name="Matsuda Y."/>
            <person name="Veenstra G.J."/>
            <person name="Fujiyama A."/>
            <person name="Harland R.M."/>
            <person name="Taira M."/>
            <person name="Rokhsar D.S."/>
        </authorList>
    </citation>
    <scope>NUCLEOTIDE SEQUENCE [LARGE SCALE GENOMIC DNA]</scope>
    <source>
        <strain evidence="2">J</strain>
    </source>
</reference>
<evidence type="ECO:0000313" key="2">
    <source>
        <dbReference type="Proteomes" id="UP000694892"/>
    </source>
</evidence>
<evidence type="ECO:0000313" key="1">
    <source>
        <dbReference type="EMBL" id="OCT80084.1"/>
    </source>
</evidence>
<dbReference type="AlphaFoldDB" id="A0A974CUL1"/>
<feature type="non-terminal residue" evidence="1">
    <location>
        <position position="57"/>
    </location>
</feature>
<proteinExistence type="predicted"/>
<gene>
    <name evidence="1" type="ORF">XELAEV_1802688919mg</name>
</gene>